<evidence type="ECO:0000256" key="1">
    <source>
        <dbReference type="SAM" id="MobiDB-lite"/>
    </source>
</evidence>
<feature type="domain" description="Bacterial Ig-like" evidence="2">
    <location>
        <begin position="123"/>
        <end position="193"/>
    </location>
</feature>
<dbReference type="Pfam" id="PF19077">
    <property type="entry name" value="Big_13"/>
    <property type="match status" value="1"/>
</dbReference>
<protein>
    <submittedName>
        <fullName evidence="3">Ig-like domain protein</fullName>
    </submittedName>
</protein>
<accession>A0A8S5T3Z7</accession>
<proteinExistence type="predicted"/>
<feature type="region of interest" description="Disordered" evidence="1">
    <location>
        <begin position="29"/>
        <end position="49"/>
    </location>
</feature>
<dbReference type="InterPro" id="IPR013783">
    <property type="entry name" value="Ig-like_fold"/>
</dbReference>
<sequence>MTVSTVTVVTSDGQTINLTYNSINGKWEGSATAPSQTSSKNNAGAGPGVGPGAAGKGYYSHTVTVTDAAGNKTTVNADNETLGSKLRLFVTETTKPIVSITSPTAGDTTISNRPVITLSASDSGSGIKPDSGRLQVDGGAVQNITLTGSGASYTGTYTPPTALADGSHTVTFSASDYDGNLSTTASVTFKIDTTPPSLTVPTPADKTVTNVAKCTVSGTTNDVTSSPVTVAIKLNTVDQGAVEVNADGKFSKDITLKSEGENTIEITSTDSAGKSSTITRTVTLDTKAPLITDVELIEQTTTTGTVYTIRVTCEDD</sequence>
<dbReference type="InterPro" id="IPR044016">
    <property type="entry name" value="Big_13"/>
</dbReference>
<dbReference type="EMBL" id="BK032737">
    <property type="protein sequence ID" value="DAF57695.1"/>
    <property type="molecule type" value="Genomic_DNA"/>
</dbReference>
<dbReference type="Pfam" id="PF09136">
    <property type="entry name" value="Glucodextran_B"/>
    <property type="match status" value="1"/>
</dbReference>
<reference evidence="3" key="1">
    <citation type="journal article" date="2021" name="Proc. Natl. Acad. Sci. U.S.A.">
        <title>A Catalog of Tens of Thousands of Viruses from Human Metagenomes Reveals Hidden Associations with Chronic Diseases.</title>
        <authorList>
            <person name="Tisza M.J."/>
            <person name="Buck C.B."/>
        </authorList>
    </citation>
    <scope>NUCLEOTIDE SEQUENCE</scope>
    <source>
        <strain evidence="3">CtedO8</strain>
    </source>
</reference>
<name>A0A8S5T3Z7_9CAUD</name>
<dbReference type="Gene3D" id="2.60.40.10">
    <property type="entry name" value="Immunoglobulins"/>
    <property type="match status" value="2"/>
</dbReference>
<organism evidence="3">
    <name type="scientific">Siphoviridae sp. ctedO8</name>
    <dbReference type="NCBI Taxonomy" id="2827907"/>
    <lineage>
        <taxon>Viruses</taxon>
        <taxon>Duplodnaviria</taxon>
        <taxon>Heunggongvirae</taxon>
        <taxon>Uroviricota</taxon>
        <taxon>Caudoviricetes</taxon>
    </lineage>
</organism>
<evidence type="ECO:0000259" key="2">
    <source>
        <dbReference type="Pfam" id="PF19077"/>
    </source>
</evidence>
<evidence type="ECO:0000313" key="3">
    <source>
        <dbReference type="EMBL" id="DAF57695.1"/>
    </source>
</evidence>